<evidence type="ECO:0000256" key="2">
    <source>
        <dbReference type="ARBA" id="ARBA00023157"/>
    </source>
</evidence>
<keyword evidence="3" id="KW-0732">Signal</keyword>
<evidence type="ECO:0000259" key="4">
    <source>
        <dbReference type="Pfam" id="PF24153"/>
    </source>
</evidence>
<dbReference type="EMBL" id="RWGY01000007">
    <property type="protein sequence ID" value="TVU41002.1"/>
    <property type="molecule type" value="Genomic_DNA"/>
</dbReference>
<evidence type="ECO:0000256" key="3">
    <source>
        <dbReference type="SAM" id="SignalP"/>
    </source>
</evidence>
<dbReference type="Gramene" id="TVU41002">
    <property type="protein sequence ID" value="TVU41002"/>
    <property type="gene ID" value="EJB05_14490"/>
</dbReference>
<dbReference type="AlphaFoldDB" id="A0A5J9VX48"/>
<dbReference type="InterPro" id="IPR056205">
    <property type="entry name" value="Meg"/>
</dbReference>
<accession>A0A5J9VX48</accession>
<evidence type="ECO:0000313" key="5">
    <source>
        <dbReference type="EMBL" id="TVU41002.1"/>
    </source>
</evidence>
<feature type="signal peptide" evidence="3">
    <location>
        <begin position="1"/>
        <end position="23"/>
    </location>
</feature>
<comment type="similarity">
    <text evidence="1">Belongs to the MEG family.</text>
</comment>
<proteinExistence type="inferred from homology"/>
<dbReference type="PROSITE" id="PS51257">
    <property type="entry name" value="PROKAR_LIPOPROTEIN"/>
    <property type="match status" value="1"/>
</dbReference>
<evidence type="ECO:0000313" key="6">
    <source>
        <dbReference type="Proteomes" id="UP000324897"/>
    </source>
</evidence>
<feature type="chain" id="PRO_5023841165" description="Meg domain-containing protein" evidence="3">
    <location>
        <begin position="24"/>
        <end position="61"/>
    </location>
</feature>
<evidence type="ECO:0000256" key="1">
    <source>
        <dbReference type="ARBA" id="ARBA00010149"/>
    </source>
</evidence>
<organism evidence="5 6">
    <name type="scientific">Eragrostis curvula</name>
    <name type="common">weeping love grass</name>
    <dbReference type="NCBI Taxonomy" id="38414"/>
    <lineage>
        <taxon>Eukaryota</taxon>
        <taxon>Viridiplantae</taxon>
        <taxon>Streptophyta</taxon>
        <taxon>Embryophyta</taxon>
        <taxon>Tracheophyta</taxon>
        <taxon>Spermatophyta</taxon>
        <taxon>Magnoliopsida</taxon>
        <taxon>Liliopsida</taxon>
        <taxon>Poales</taxon>
        <taxon>Poaceae</taxon>
        <taxon>PACMAD clade</taxon>
        <taxon>Chloridoideae</taxon>
        <taxon>Eragrostideae</taxon>
        <taxon>Eragrostidinae</taxon>
        <taxon>Eragrostis</taxon>
    </lineage>
</organism>
<gene>
    <name evidence="5" type="ORF">EJB05_14490</name>
</gene>
<feature type="domain" description="Meg" evidence="4">
    <location>
        <begin position="1"/>
        <end position="52"/>
    </location>
</feature>
<comment type="caution">
    <text evidence="5">The sequence shown here is derived from an EMBL/GenBank/DDBJ whole genome shotgun (WGS) entry which is preliminary data.</text>
</comment>
<dbReference type="Proteomes" id="UP000324897">
    <property type="component" value="Chromosome 4"/>
</dbReference>
<keyword evidence="2" id="KW-1015">Disulfide bond</keyword>
<dbReference type="Pfam" id="PF24153">
    <property type="entry name" value="Meg"/>
    <property type="match status" value="1"/>
</dbReference>
<sequence length="61" mass="6730">MERYTKHAIAILLLSMLLLGCYANQARCQMFGIRVGAVALVGNGIEHWKNARKTLAAKANE</sequence>
<name>A0A5J9VX48_9POAL</name>
<protein>
    <recommendedName>
        <fullName evidence="4">Meg domain-containing protein</fullName>
    </recommendedName>
</protein>
<reference evidence="5 6" key="1">
    <citation type="journal article" date="2019" name="Sci. Rep.">
        <title>A high-quality genome of Eragrostis curvula grass provides insights into Poaceae evolution and supports new strategies to enhance forage quality.</title>
        <authorList>
            <person name="Carballo J."/>
            <person name="Santos B.A.C.M."/>
            <person name="Zappacosta D."/>
            <person name="Garbus I."/>
            <person name="Selva J.P."/>
            <person name="Gallo C.A."/>
            <person name="Diaz A."/>
            <person name="Albertini E."/>
            <person name="Caccamo M."/>
            <person name="Echenique V."/>
        </authorList>
    </citation>
    <scope>NUCLEOTIDE SEQUENCE [LARGE SCALE GENOMIC DNA]</scope>
    <source>
        <strain evidence="6">cv. Victoria</strain>
        <tissue evidence="5">Leaf</tissue>
    </source>
</reference>
<keyword evidence="6" id="KW-1185">Reference proteome</keyword>